<dbReference type="InterPro" id="IPR050688">
    <property type="entry name" value="Zinc_finger/UBP_domain"/>
</dbReference>
<sequence>MAAESSKRIRKKRKFPDYEESAFVDIESINDDNVVPGKRPEKKKDRPKIKCTHCGYATRNTAHMRQHIMKQHLTIKTLECEKCKYKTVSKRLLNRHQQMKHSIILPSLVCERCGYTADSVSVMKHHKLFSHQRKLPWTCSFCSFAADNELKLHCHTIEEHDKISNAFNCGLCGFGASTKDEVKRHTIRRHLNSFNLKKKRIAES</sequence>
<feature type="domain" description="C2H2-type" evidence="5">
    <location>
        <begin position="137"/>
        <end position="160"/>
    </location>
</feature>
<evidence type="ECO:0000313" key="6">
    <source>
        <dbReference type="EMBL" id="CAK8693839.1"/>
    </source>
</evidence>
<evidence type="ECO:0000313" key="7">
    <source>
        <dbReference type="Proteomes" id="UP001642483"/>
    </source>
</evidence>
<keyword evidence="3" id="KW-0863">Zinc-finger</keyword>
<keyword evidence="4" id="KW-0862">Zinc</keyword>
<feature type="domain" description="C2H2-type" evidence="5">
    <location>
        <begin position="108"/>
        <end position="131"/>
    </location>
</feature>
<comment type="caution">
    <text evidence="6">The sequence shown here is derived from an EMBL/GenBank/DDBJ whole genome shotgun (WGS) entry which is preliminary data.</text>
</comment>
<feature type="domain" description="C2H2-type" evidence="5">
    <location>
        <begin position="78"/>
        <end position="101"/>
    </location>
</feature>
<reference evidence="6 7" key="1">
    <citation type="submission" date="2024-02" db="EMBL/GenBank/DDBJ databases">
        <authorList>
            <person name="Daric V."/>
            <person name="Darras S."/>
        </authorList>
    </citation>
    <scope>NUCLEOTIDE SEQUENCE [LARGE SCALE GENOMIC DNA]</scope>
</reference>
<dbReference type="SUPFAM" id="SSF57667">
    <property type="entry name" value="beta-beta-alpha zinc fingers"/>
    <property type="match status" value="1"/>
</dbReference>
<protein>
    <recommendedName>
        <fullName evidence="5">C2H2-type domain-containing protein</fullName>
    </recommendedName>
</protein>
<dbReference type="PANTHER" id="PTHR24403">
    <property type="entry name" value="ZINC FINGER PROTEIN"/>
    <property type="match status" value="1"/>
</dbReference>
<dbReference type="EMBL" id="CAWYQH010000141">
    <property type="protein sequence ID" value="CAK8693839.1"/>
    <property type="molecule type" value="Genomic_DNA"/>
</dbReference>
<dbReference type="PANTHER" id="PTHR24403:SF67">
    <property type="entry name" value="FI01116P-RELATED"/>
    <property type="match status" value="1"/>
</dbReference>
<evidence type="ECO:0000256" key="1">
    <source>
        <dbReference type="ARBA" id="ARBA00022723"/>
    </source>
</evidence>
<accession>A0ABP0GT33</accession>
<proteinExistence type="predicted"/>
<keyword evidence="7" id="KW-1185">Reference proteome</keyword>
<name>A0ABP0GT33_CLALP</name>
<gene>
    <name evidence="6" type="ORF">CVLEPA_LOCUS27132</name>
</gene>
<dbReference type="Gene3D" id="3.30.160.60">
    <property type="entry name" value="Classic Zinc Finger"/>
    <property type="match status" value="2"/>
</dbReference>
<dbReference type="InterPro" id="IPR013087">
    <property type="entry name" value="Znf_C2H2_type"/>
</dbReference>
<dbReference type="SMART" id="SM00355">
    <property type="entry name" value="ZnF_C2H2"/>
    <property type="match status" value="5"/>
</dbReference>
<feature type="domain" description="C2H2-type" evidence="5">
    <location>
        <begin position="49"/>
        <end position="72"/>
    </location>
</feature>
<evidence type="ECO:0000256" key="2">
    <source>
        <dbReference type="ARBA" id="ARBA00022737"/>
    </source>
</evidence>
<dbReference type="InterPro" id="IPR036236">
    <property type="entry name" value="Znf_C2H2_sf"/>
</dbReference>
<keyword evidence="1" id="KW-0479">Metal-binding</keyword>
<keyword evidence="2" id="KW-0677">Repeat</keyword>
<dbReference type="Proteomes" id="UP001642483">
    <property type="component" value="Unassembled WGS sequence"/>
</dbReference>
<evidence type="ECO:0000256" key="4">
    <source>
        <dbReference type="ARBA" id="ARBA00022833"/>
    </source>
</evidence>
<evidence type="ECO:0000259" key="5">
    <source>
        <dbReference type="SMART" id="SM00355"/>
    </source>
</evidence>
<evidence type="ECO:0000256" key="3">
    <source>
        <dbReference type="ARBA" id="ARBA00022771"/>
    </source>
</evidence>
<feature type="domain" description="C2H2-type" evidence="5">
    <location>
        <begin position="167"/>
        <end position="190"/>
    </location>
</feature>
<organism evidence="6 7">
    <name type="scientific">Clavelina lepadiformis</name>
    <name type="common">Light-bulb sea squirt</name>
    <name type="synonym">Ascidia lepadiformis</name>
    <dbReference type="NCBI Taxonomy" id="159417"/>
    <lineage>
        <taxon>Eukaryota</taxon>
        <taxon>Metazoa</taxon>
        <taxon>Chordata</taxon>
        <taxon>Tunicata</taxon>
        <taxon>Ascidiacea</taxon>
        <taxon>Aplousobranchia</taxon>
        <taxon>Clavelinidae</taxon>
        <taxon>Clavelina</taxon>
    </lineage>
</organism>